<feature type="region of interest" description="Disordered" evidence="1">
    <location>
        <begin position="1"/>
        <end position="40"/>
    </location>
</feature>
<feature type="compositionally biased region" description="Polar residues" evidence="1">
    <location>
        <begin position="1751"/>
        <end position="1762"/>
    </location>
</feature>
<keyword evidence="5" id="KW-1185">Reference proteome</keyword>
<reference evidence="5" key="1">
    <citation type="journal article" date="2011" name="PLoS Genet.">
        <title>Genomic analysis of the necrotrophic fungal pathogens Sclerotinia sclerotiorum and Botrytis cinerea.</title>
        <authorList>
            <person name="Amselem J."/>
            <person name="Cuomo C.A."/>
            <person name="van Kan J.A."/>
            <person name="Viaud M."/>
            <person name="Benito E.P."/>
            <person name="Couloux A."/>
            <person name="Coutinho P.M."/>
            <person name="de Vries R.P."/>
            <person name="Dyer P.S."/>
            <person name="Fillinger S."/>
            <person name="Fournier E."/>
            <person name="Gout L."/>
            <person name="Hahn M."/>
            <person name="Kohn L."/>
            <person name="Lapalu N."/>
            <person name="Plummer K.M."/>
            <person name="Pradier J.M."/>
            <person name="Quevillon E."/>
            <person name="Sharon A."/>
            <person name="Simon A."/>
            <person name="ten Have A."/>
            <person name="Tudzynski B."/>
            <person name="Tudzynski P."/>
            <person name="Wincker P."/>
            <person name="Andrew M."/>
            <person name="Anthouard V."/>
            <person name="Beever R.E."/>
            <person name="Beffa R."/>
            <person name="Benoit I."/>
            <person name="Bouzid O."/>
            <person name="Brault B."/>
            <person name="Chen Z."/>
            <person name="Choquer M."/>
            <person name="Collemare J."/>
            <person name="Cotton P."/>
            <person name="Danchin E.G."/>
            <person name="Da Silva C."/>
            <person name="Gautier A."/>
            <person name="Giraud C."/>
            <person name="Giraud T."/>
            <person name="Gonzalez C."/>
            <person name="Grossetete S."/>
            <person name="Guldener U."/>
            <person name="Henrissat B."/>
            <person name="Howlett B.J."/>
            <person name="Kodira C."/>
            <person name="Kretschmer M."/>
            <person name="Lappartient A."/>
            <person name="Leroch M."/>
            <person name="Levis C."/>
            <person name="Mauceli E."/>
            <person name="Neuveglise C."/>
            <person name="Oeser B."/>
            <person name="Pearson M."/>
            <person name="Poulain J."/>
            <person name="Poussereau N."/>
            <person name="Quesneville H."/>
            <person name="Rascle C."/>
            <person name="Schumacher J."/>
            <person name="Segurens B."/>
            <person name="Sexton A."/>
            <person name="Silva E."/>
            <person name="Sirven C."/>
            <person name="Soanes D.M."/>
            <person name="Talbot N.J."/>
            <person name="Templeton M."/>
            <person name="Yandava C."/>
            <person name="Yarden O."/>
            <person name="Zeng Q."/>
            <person name="Rollins J.A."/>
            <person name="Lebrun M.H."/>
            <person name="Dickman M."/>
        </authorList>
    </citation>
    <scope>NUCLEOTIDE SEQUENCE [LARGE SCALE GENOMIC DNA]</scope>
    <source>
        <strain evidence="5">ATCC 18683 / 1980 / Ss-1</strain>
    </source>
</reference>
<dbReference type="InterPro" id="IPR036890">
    <property type="entry name" value="HATPase_C_sf"/>
</dbReference>
<dbReference type="Pfam" id="PF10159">
    <property type="entry name" value="MMtag"/>
    <property type="match status" value="1"/>
</dbReference>
<dbReference type="PANTHER" id="PTHR47839">
    <property type="entry name" value="DOMAIN PROTEIN, PUTATIVE (AFU_ORTHOLOGUE AFUA_6G04830)-RELATED"/>
    <property type="match status" value="1"/>
</dbReference>
<feature type="region of interest" description="Disordered" evidence="1">
    <location>
        <begin position="1661"/>
        <end position="1762"/>
    </location>
</feature>
<dbReference type="InterPro" id="IPR019315">
    <property type="entry name" value="MMTA2_N"/>
</dbReference>
<proteinExistence type="predicted"/>
<dbReference type="KEGG" id="ssl:SS1G_09019"/>
<dbReference type="OMA" id="VYWWVIL"/>
<evidence type="ECO:0000259" key="2">
    <source>
        <dbReference type="Pfam" id="PF10159"/>
    </source>
</evidence>
<dbReference type="SUPFAM" id="SSF55874">
    <property type="entry name" value="ATPase domain of HSP90 chaperone/DNA topoisomerase II/histidine kinase"/>
    <property type="match status" value="1"/>
</dbReference>
<dbReference type="GeneID" id="5486027"/>
<dbReference type="PANTHER" id="PTHR47839:SF1">
    <property type="entry name" value="DOMAIN PROTEIN, PUTATIVE (AFU_ORTHOLOGUE AFUA_6G04830)-RELATED"/>
    <property type="match status" value="1"/>
</dbReference>
<dbReference type="EMBL" id="CH476632">
    <property type="protein sequence ID" value="EDN93154.1"/>
    <property type="molecule type" value="Genomic_DNA"/>
</dbReference>
<dbReference type="Gene3D" id="3.30.565.10">
    <property type="entry name" value="Histidine kinase-like ATPase, C-terminal domain"/>
    <property type="match status" value="1"/>
</dbReference>
<feature type="compositionally biased region" description="Low complexity" evidence="1">
    <location>
        <begin position="1732"/>
        <end position="1741"/>
    </location>
</feature>
<dbReference type="InterPro" id="IPR058210">
    <property type="entry name" value="SACS/Nov_dom"/>
</dbReference>
<evidence type="ECO:0000313" key="4">
    <source>
        <dbReference type="EMBL" id="EDN93154.1"/>
    </source>
</evidence>
<dbReference type="RefSeq" id="XP_001590255.1">
    <property type="nucleotide sequence ID" value="XM_001590205.1"/>
</dbReference>
<gene>
    <name evidence="4" type="ORF">SS1G_09019</name>
</gene>
<sequence length="1978" mass="220764">MAPVGRWQKGRDLNWYAKGDDDTTGGETAEEKQARERKEEIRKIKEAEEDAIARALGLPVAQRGEATGVNNVEVGELKRVIKESEEGNDDVEGMGKGTGFGDFVGNTDGQEMPQVKAEPLEQRSGLLRNNRDDEGLREAGGNREGRSKDKDRRRHRSRSADVMRALEEGKEIEVQKCDTADIAVEVWIEDIGQGGMMEILEAITNEIDYLEEVAHLRYAVEKKECRGGGVNSLHCLYIGGLLEWRCVLFCLLSSLVRSSQQRQIDIPRNDTEVTVTMDFTKLRAAALNNGDDEEAVTVNTRALIDKVLARYSGEWTTLRELIQNAADAQATTVTIKFETLPSIQVPTPNTTNQSEVLKHVLLNHTLKRLLVTNNGQAFGVNDWSRLKRIAEGNPDETKIGAFGVGFYSVFADCEDPFVSSGDQAMAFYWKGNSLFTKKIQLPPSEANPNTSFVLDYRNNTTPMPNLLSIAQFLATSLTFVALQSIELYVDDYKIISLKKKSAPSYNVPIARDVETRSKEGLMKVQSLERESVQMDATFMSVVGWKPAKPSTSKPSYDNSYGSSDIPSLRTFFSRFSSNNSQALQKAKALQEEKAMQEVLLEDLTALTTTNVFLRVTTAMIKTYVQPSFAAELERATKKPPPKTTKLAILTSSYDETEASANDSLVSKNFDVFASVLPGKKPGGRVFIGFPTHQTTGAGMHLSAPSVIPTVERESIDLNARYVRTWNLEMLRVAGIMARLAFSNEMSDLADRVKRATQSNGNGNKVTKREIEQFMPEAAHILKTFTFGDSTPSSQVAQIIEEAFWTAYKQASIEVYSTRSVLPTTKVRLATEDLSGFVEGIPVVPDALVKSEFVQKLKDFELITEITIGDVKQELEAKALTNEQLIQFLKWAGRKAVLVATLGDDSNQGGIIALGSITNYLNVARIPPEAPVPPTTIPFEFTRECQPNELQALGWEPLEIVPWLRYLIETKDRNGLEQNITTTPQFAAKVLHIISKSWEGMSANSKASVISLLSPLTVIPTKCGMRKPGEAFFESVKLFEDLPTLTNCPGVKEKFLAAIGVRKTVDLETIFSRLLAPNTQAKEGEVSKSSRHMDLIKYLASVKDDIPLEDLKRLRESQICPAEAGPPGQESSQGTARMYKVRELFEPKDDLRNLKLPIIQWPGAHFNSRSNEGRFLAMLGLRSFPAVPELIDLMSSTDSILRDKAMVYFIANHHTNGYASFDVSATIKAILPIEGDKNLRVAPLECFTNEKSSVLGFYILRNDLRIHANKFGVVVNPSITECANRLIQNPPKSRREALTLFGYFSSRLGELGLHSCIKLGDSAIVPVPDHGETSKGFYNEMVQNSSKIKYLTPRQCYLGSSSEYSNIFDFVDFGTEANAFLLKFDLPMLKKDKPLFRQMKLSKFLLGSKEILAAKERPKSTSLLDEQESEVEELEDAPLKQWHLEQANKIVVVDDYNSYRLFKESLICAPLEDKLEEFYLALGSANLSEIVQEDLRVGEAVPYQGDSAKLRKHILERSKLFLHESPRENVRRDSRWLEKNLTVSTVSGIQVRRSLRGHNLSNTEKRTAACVQGRHEGLKLLVTNAYDTYQISQAMCKHLLARPQQQSHLTFESFLTLSLMQLRSRGYNVERILRAKAAEARIAEEERKRQLAIEQEQIKEQENQWQQDRNQQTAVASVASQEETRRDSHVAMPGAFGSDSPSPPQVKKEKNRGLFANLTRRLGLDNSDDESPRSPTTRTPSSEDAPPPYSETAGQKPQTESVTSNGAIKQNLLNAIQASRAHDSSDLFSPPSANRVKEQAEYCDSASGQNLTYFADTSNGTRVFTSNDRVNPNGPKLTDFLAGNVSSLNVFATLLHEAADIYNLPRKAIHIFYDDHGNTIAFNSNGSIFCNFRFFEQLHRKKLESKGGEEKVEAGAYWWVVLAHELAHNLVSAHNSDHSFYTEQLIANYFPKMMARATKYTAVPPTPREATEQRSSSSN</sequence>
<name>A7EUL2_SCLS1</name>
<evidence type="ECO:0000313" key="5">
    <source>
        <dbReference type="Proteomes" id="UP000001312"/>
    </source>
</evidence>
<evidence type="ECO:0000259" key="3">
    <source>
        <dbReference type="Pfam" id="PF25794"/>
    </source>
</evidence>
<protein>
    <submittedName>
        <fullName evidence="4">Uncharacterized protein</fullName>
    </submittedName>
</protein>
<feature type="compositionally biased region" description="Basic and acidic residues" evidence="1">
    <location>
        <begin position="129"/>
        <end position="150"/>
    </location>
</feature>
<dbReference type="Pfam" id="PF25794">
    <property type="entry name" value="SACS"/>
    <property type="match status" value="1"/>
</dbReference>
<dbReference type="Proteomes" id="UP000001312">
    <property type="component" value="Unassembled WGS sequence"/>
</dbReference>
<feature type="compositionally biased region" description="Low complexity" evidence="1">
    <location>
        <begin position="1662"/>
        <end position="1671"/>
    </location>
</feature>
<organism evidence="4 5">
    <name type="scientific">Sclerotinia sclerotiorum (strain ATCC 18683 / 1980 / Ss-1)</name>
    <name type="common">White mold</name>
    <name type="synonym">Whetzelinia sclerotiorum</name>
    <dbReference type="NCBI Taxonomy" id="665079"/>
    <lineage>
        <taxon>Eukaryota</taxon>
        <taxon>Fungi</taxon>
        <taxon>Dikarya</taxon>
        <taxon>Ascomycota</taxon>
        <taxon>Pezizomycotina</taxon>
        <taxon>Leotiomycetes</taxon>
        <taxon>Helotiales</taxon>
        <taxon>Sclerotiniaceae</taxon>
        <taxon>Sclerotinia</taxon>
    </lineage>
</organism>
<evidence type="ECO:0000256" key="1">
    <source>
        <dbReference type="SAM" id="MobiDB-lite"/>
    </source>
</evidence>
<accession>A7EUL2</accession>
<dbReference type="InParanoid" id="A7EUL2"/>
<feature type="domain" description="Sacsin/Nov" evidence="3">
    <location>
        <begin position="303"/>
        <end position="426"/>
    </location>
</feature>
<dbReference type="NCBIfam" id="NF047352">
    <property type="entry name" value="P_loop_sacsin"/>
    <property type="match status" value="1"/>
</dbReference>
<dbReference type="InterPro" id="IPR022155">
    <property type="entry name" value="DUF3684"/>
</dbReference>
<feature type="compositionally biased region" description="Basic and acidic residues" evidence="1">
    <location>
        <begin position="29"/>
        <end position="40"/>
    </location>
</feature>
<feature type="domain" description="Multiple myeloma tumor-associated protein 2-like N-terminal" evidence="2">
    <location>
        <begin position="1"/>
        <end position="57"/>
    </location>
</feature>
<feature type="region of interest" description="Disordered" evidence="1">
    <location>
        <begin position="83"/>
        <end position="160"/>
    </location>
</feature>
<dbReference type="Pfam" id="PF12449">
    <property type="entry name" value="DUF3684"/>
    <property type="match status" value="2"/>
</dbReference>